<evidence type="ECO:0000313" key="3">
    <source>
        <dbReference type="Proteomes" id="UP000830835"/>
    </source>
</evidence>
<evidence type="ECO:0000313" key="2">
    <source>
        <dbReference type="EMBL" id="MCJ2542581.1"/>
    </source>
</evidence>
<dbReference type="SUPFAM" id="SSF140663">
    <property type="entry name" value="TTHA0068-like"/>
    <property type="match status" value="1"/>
</dbReference>
<reference evidence="2" key="1">
    <citation type="submission" date="2021-02" db="EMBL/GenBank/DDBJ databases">
        <title>The CRISPR/cas machinery reduction and long-range gene transfer in the hot spring cyanobacterium Synechococcus.</title>
        <authorList>
            <person name="Dvorak P."/>
            <person name="Jahodarova E."/>
            <person name="Hasler P."/>
            <person name="Poulickova A."/>
        </authorList>
    </citation>
    <scope>NUCLEOTIDE SEQUENCE</scope>
    <source>
        <strain evidence="2">Rupite</strain>
    </source>
</reference>
<dbReference type="PANTHER" id="PTHR34796:SF1">
    <property type="entry name" value="EXPRESSED PROTEIN"/>
    <property type="match status" value="1"/>
</dbReference>
<dbReference type="Gene3D" id="1.10.3450.10">
    <property type="entry name" value="TTHA0068-like"/>
    <property type="match status" value="1"/>
</dbReference>
<dbReference type="EMBL" id="JAFIRA010000012">
    <property type="protein sequence ID" value="MCJ2542581.1"/>
    <property type="molecule type" value="Genomic_DNA"/>
</dbReference>
<name>A0ABT0C9X9_THEVL</name>
<dbReference type="Pfam" id="PF03745">
    <property type="entry name" value="DUF309"/>
    <property type="match status" value="1"/>
</dbReference>
<gene>
    <name evidence="2" type="ORF">JX360_06625</name>
</gene>
<accession>A0ABT0C9X9</accession>
<protein>
    <submittedName>
        <fullName evidence="2">DUF309 domain-containing protein</fullName>
    </submittedName>
</protein>
<organism evidence="2 3">
    <name type="scientific">Thermostichus vulcanus str. 'Rupite'</name>
    <dbReference type="NCBI Taxonomy" id="2813851"/>
    <lineage>
        <taxon>Bacteria</taxon>
        <taxon>Bacillati</taxon>
        <taxon>Cyanobacteriota</taxon>
        <taxon>Cyanophyceae</taxon>
        <taxon>Thermostichales</taxon>
        <taxon>Thermostichaceae</taxon>
        <taxon>Thermostichus</taxon>
    </lineage>
</organism>
<sequence>MTDPRPDQEDVTLQLAVQQFNRGEFYACHDSLEALWMEAVEPERRFYQGLLQTAVAYYHLTNQNRRGCMILLGEANGKLADYLPTYAGWDVLSLWRANQTNLRQLSQLPEGDPLPGLTIPTLESVENKTEEP</sequence>
<dbReference type="RefSeq" id="WP_244349855.1">
    <property type="nucleotide sequence ID" value="NZ_JAFIRA010000012.1"/>
</dbReference>
<feature type="region of interest" description="Disordered" evidence="1">
    <location>
        <begin position="106"/>
        <end position="132"/>
    </location>
</feature>
<dbReference type="PANTHER" id="PTHR34796">
    <property type="entry name" value="EXPRESSED PROTEIN"/>
    <property type="match status" value="1"/>
</dbReference>
<keyword evidence="3" id="KW-1185">Reference proteome</keyword>
<comment type="caution">
    <text evidence="2">The sequence shown here is derived from an EMBL/GenBank/DDBJ whole genome shotgun (WGS) entry which is preliminary data.</text>
</comment>
<dbReference type="InterPro" id="IPR005500">
    <property type="entry name" value="DUF309"/>
</dbReference>
<evidence type="ECO:0000256" key="1">
    <source>
        <dbReference type="SAM" id="MobiDB-lite"/>
    </source>
</evidence>
<dbReference type="InterPro" id="IPR023203">
    <property type="entry name" value="TTHA0068_sf"/>
</dbReference>
<dbReference type="Proteomes" id="UP000830835">
    <property type="component" value="Unassembled WGS sequence"/>
</dbReference>
<proteinExistence type="predicted"/>